<reference evidence="1 2" key="1">
    <citation type="journal article" date="2005" name="Nucleic Acids Res.">
        <title>Genomic blueprint of Hahella chejuensis, a marine microbe producing an algicidal agent.</title>
        <authorList>
            <person name="Jeong H."/>
            <person name="Yim J.H."/>
            <person name="Lee C."/>
            <person name="Choi S.-H."/>
            <person name="Park Y.K."/>
            <person name="Yoon S.H."/>
            <person name="Hur C.-G."/>
            <person name="Kang H.-Y."/>
            <person name="Kim D."/>
            <person name="Lee H.H."/>
            <person name="Park K.H."/>
            <person name="Park S.-H."/>
            <person name="Park H.-S."/>
            <person name="Lee H.K."/>
            <person name="Oh T.K."/>
            <person name="Kim J.F."/>
        </authorList>
    </citation>
    <scope>NUCLEOTIDE SEQUENCE [LARGE SCALE GENOMIC DNA]</scope>
    <source>
        <strain evidence="1 2">KCTC 2396</strain>
    </source>
</reference>
<protein>
    <submittedName>
        <fullName evidence="1">Uncharacterized protein</fullName>
    </submittedName>
</protein>
<dbReference type="KEGG" id="hch:HCH_03955"/>
<proteinExistence type="predicted"/>
<dbReference type="Proteomes" id="UP000000238">
    <property type="component" value="Chromosome"/>
</dbReference>
<organism evidence="1 2">
    <name type="scientific">Hahella chejuensis (strain KCTC 2396)</name>
    <dbReference type="NCBI Taxonomy" id="349521"/>
    <lineage>
        <taxon>Bacteria</taxon>
        <taxon>Pseudomonadati</taxon>
        <taxon>Pseudomonadota</taxon>
        <taxon>Gammaproteobacteria</taxon>
        <taxon>Oceanospirillales</taxon>
        <taxon>Hahellaceae</taxon>
        <taxon>Hahella</taxon>
    </lineage>
</organism>
<accession>Q2SFA0</accession>
<sequence length="37" mass="3927">MESQTGNGLSFSESMQACNAALMIVGLTCDRLSFLNS</sequence>
<keyword evidence="2" id="KW-1185">Reference proteome</keyword>
<evidence type="ECO:0000313" key="1">
    <source>
        <dbReference type="EMBL" id="ABC30674.1"/>
    </source>
</evidence>
<dbReference type="EMBL" id="CP000155">
    <property type="protein sequence ID" value="ABC30674.1"/>
    <property type="molecule type" value="Genomic_DNA"/>
</dbReference>
<name>Q2SFA0_HAHCH</name>
<dbReference type="AlphaFoldDB" id="Q2SFA0"/>
<evidence type="ECO:0000313" key="2">
    <source>
        <dbReference type="Proteomes" id="UP000000238"/>
    </source>
</evidence>
<dbReference type="HOGENOM" id="CLU_3344309_0_0_6"/>
<gene>
    <name evidence="1" type="ordered locus">HCH_03955</name>
</gene>